<keyword evidence="6" id="KW-1015">Disulfide bond</keyword>
<dbReference type="PANTHER" id="PTHR14356:SF2">
    <property type="entry name" value="INTERLEUKIN-21"/>
    <property type="match status" value="1"/>
</dbReference>
<evidence type="ECO:0000256" key="6">
    <source>
        <dbReference type="ARBA" id="ARBA00023157"/>
    </source>
</evidence>
<evidence type="ECO:0000256" key="4">
    <source>
        <dbReference type="ARBA" id="ARBA00022525"/>
    </source>
</evidence>
<keyword evidence="4" id="KW-0964">Secreted</keyword>
<feature type="signal peptide" evidence="9">
    <location>
        <begin position="1"/>
        <end position="19"/>
    </location>
</feature>
<dbReference type="SUPFAM" id="SSF47266">
    <property type="entry name" value="4-helical cytokines"/>
    <property type="match status" value="1"/>
</dbReference>
<dbReference type="GO" id="GO:0005615">
    <property type="term" value="C:extracellular space"/>
    <property type="evidence" value="ECO:0007669"/>
    <property type="project" value="UniProtKB-KW"/>
</dbReference>
<evidence type="ECO:0000256" key="7">
    <source>
        <dbReference type="ARBA" id="ARBA00045924"/>
    </source>
</evidence>
<name>A0A091MIZ5_9PASS</name>
<keyword evidence="5 9" id="KW-0732">Signal</keyword>
<dbReference type="GO" id="GO:0006955">
    <property type="term" value="P:immune response"/>
    <property type="evidence" value="ECO:0007669"/>
    <property type="project" value="InterPro"/>
</dbReference>
<organism evidence="10 11">
    <name type="scientific">Acanthisitta chloris</name>
    <name type="common">rifleman</name>
    <dbReference type="NCBI Taxonomy" id="57068"/>
    <lineage>
        <taxon>Eukaryota</taxon>
        <taxon>Metazoa</taxon>
        <taxon>Chordata</taxon>
        <taxon>Craniata</taxon>
        <taxon>Vertebrata</taxon>
        <taxon>Euteleostomi</taxon>
        <taxon>Archelosauria</taxon>
        <taxon>Archosauria</taxon>
        <taxon>Dinosauria</taxon>
        <taxon>Saurischia</taxon>
        <taxon>Theropoda</taxon>
        <taxon>Coelurosauria</taxon>
        <taxon>Aves</taxon>
        <taxon>Neognathae</taxon>
        <taxon>Neoaves</taxon>
        <taxon>Telluraves</taxon>
        <taxon>Australaves</taxon>
        <taxon>Passeriformes</taxon>
        <taxon>Acanthisittidae</taxon>
        <taxon>Acanthisitta</taxon>
    </lineage>
</organism>
<sequence>MERMIVFCMLLFCSSAVLTASPYDTVKYKQILKTIEHLNSTVKDKGAELVHTPENPVDGCRSMAVACFQKGVLKLQPENSQVNSTFTRTVKILRKFTFREPGKQCESSCESYEKKTPREFLKSFAKLMKEV</sequence>
<comment type="function">
    <text evidence="7">Cytokine with immunoregulatory activity. May promote the transition between innate and adaptive immunity. Induces the production of IgG(1) and IgG(3) in B-cells. Implicated in the generation and maintenance of T follicular helper (Tfh) cells and the formation of germinal-centers. Together with IL6, control the early generation of Tfh cells and are critical for an effective antibody response to acute viral infection. May play a role in proliferation and maturation of natural killer (NK) cells in synergy with IL15. May regulate proliferation of mature B- and T-cells in response to activating stimuli. In synergy with IL15 and IL18 stimulates interferon gamma production in T-cells and NK cells. During T-cell mediated immune response may inhibit dendritic cells (DC) activation and maturation.</text>
</comment>
<dbReference type="Gene3D" id="1.20.1250.70">
    <property type="entry name" value="Interleukin-15/Interleukin-21"/>
    <property type="match status" value="1"/>
</dbReference>
<gene>
    <name evidence="10" type="ORF">N310_08404</name>
</gene>
<feature type="chain" id="PRO_5001878342" description="Interleukin" evidence="9">
    <location>
        <begin position="20"/>
        <end position="131"/>
    </location>
</feature>
<evidence type="ECO:0000256" key="8">
    <source>
        <dbReference type="RuleBase" id="RU003453"/>
    </source>
</evidence>
<dbReference type="PANTHER" id="PTHR14356">
    <property type="entry name" value="INTERLEUKIN-15-RELATED"/>
    <property type="match status" value="1"/>
</dbReference>
<comment type="subcellular location">
    <subcellularLocation>
        <location evidence="1">Secreted</location>
    </subcellularLocation>
</comment>
<dbReference type="GO" id="GO:0005125">
    <property type="term" value="F:cytokine activity"/>
    <property type="evidence" value="ECO:0007669"/>
    <property type="project" value="UniProtKB-KW"/>
</dbReference>
<comment type="similarity">
    <text evidence="2 8">Belongs to the IL-15/IL-21 family.</text>
</comment>
<dbReference type="GO" id="GO:0045954">
    <property type="term" value="P:positive regulation of natural killer cell mediated cytotoxicity"/>
    <property type="evidence" value="ECO:0007669"/>
    <property type="project" value="TreeGrafter"/>
</dbReference>
<evidence type="ECO:0000256" key="2">
    <source>
        <dbReference type="ARBA" id="ARBA00006050"/>
    </source>
</evidence>
<accession>A0A091MIZ5</accession>
<protein>
    <recommendedName>
        <fullName evidence="8">Interleukin</fullName>
    </recommendedName>
</protein>
<dbReference type="EMBL" id="KK827179">
    <property type="protein sequence ID" value="KFP73629.1"/>
    <property type="molecule type" value="Genomic_DNA"/>
</dbReference>
<evidence type="ECO:0000256" key="5">
    <source>
        <dbReference type="ARBA" id="ARBA00022729"/>
    </source>
</evidence>
<dbReference type="InterPro" id="IPR009079">
    <property type="entry name" value="4_helix_cytokine-like_core"/>
</dbReference>
<evidence type="ECO:0000256" key="9">
    <source>
        <dbReference type="SAM" id="SignalP"/>
    </source>
</evidence>
<dbReference type="AlphaFoldDB" id="A0A091MIZ5"/>
<proteinExistence type="inferred from homology"/>
<dbReference type="InterPro" id="IPR003443">
    <property type="entry name" value="IL-15/IL-21_fam"/>
</dbReference>
<evidence type="ECO:0000313" key="11">
    <source>
        <dbReference type="Proteomes" id="UP000053537"/>
    </source>
</evidence>
<evidence type="ECO:0000313" key="10">
    <source>
        <dbReference type="EMBL" id="KFP73629.1"/>
    </source>
</evidence>
<dbReference type="Pfam" id="PF02372">
    <property type="entry name" value="IL15"/>
    <property type="match status" value="1"/>
</dbReference>
<dbReference type="GO" id="GO:0005126">
    <property type="term" value="F:cytokine receptor binding"/>
    <property type="evidence" value="ECO:0007669"/>
    <property type="project" value="InterPro"/>
</dbReference>
<feature type="non-terminal residue" evidence="10">
    <location>
        <position position="131"/>
    </location>
</feature>
<dbReference type="Proteomes" id="UP000053537">
    <property type="component" value="Unassembled WGS sequence"/>
</dbReference>
<keyword evidence="11" id="KW-1185">Reference proteome</keyword>
<keyword evidence="3 8" id="KW-0202">Cytokine</keyword>
<evidence type="ECO:0000256" key="1">
    <source>
        <dbReference type="ARBA" id="ARBA00004613"/>
    </source>
</evidence>
<evidence type="ECO:0000256" key="3">
    <source>
        <dbReference type="ARBA" id="ARBA00022514"/>
    </source>
</evidence>
<reference evidence="10 11" key="1">
    <citation type="submission" date="2014-04" db="EMBL/GenBank/DDBJ databases">
        <title>Genome evolution of avian class.</title>
        <authorList>
            <person name="Zhang G."/>
            <person name="Li C."/>
        </authorList>
    </citation>
    <scope>NUCLEOTIDE SEQUENCE [LARGE SCALE GENOMIC DNA]</scope>
    <source>
        <strain evidence="10">BGI_N310</strain>
    </source>
</reference>